<organism evidence="3 4">
    <name type="scientific">Nocardioides marmotae</name>
    <dbReference type="NCBI Taxonomy" id="2663857"/>
    <lineage>
        <taxon>Bacteria</taxon>
        <taxon>Bacillati</taxon>
        <taxon>Actinomycetota</taxon>
        <taxon>Actinomycetes</taxon>
        <taxon>Propionibacteriales</taxon>
        <taxon>Nocardioidaceae</taxon>
        <taxon>Nocardioides</taxon>
    </lineage>
</organism>
<evidence type="ECO:0000256" key="2">
    <source>
        <dbReference type="SAM" id="Phobius"/>
    </source>
</evidence>
<comment type="caution">
    <text evidence="3">The sequence shown here is derived from an EMBL/GenBank/DDBJ whole genome shotgun (WGS) entry which is preliminary data.</text>
</comment>
<feature type="compositionally biased region" description="Low complexity" evidence="1">
    <location>
        <begin position="333"/>
        <end position="343"/>
    </location>
</feature>
<reference evidence="3 4" key="1">
    <citation type="submission" date="2019-10" db="EMBL/GenBank/DDBJ databases">
        <title>Nocardioides novel species isolated from the excrement of Marmot.</title>
        <authorList>
            <person name="Zhang G."/>
        </authorList>
    </citation>
    <scope>NUCLEOTIDE SEQUENCE [LARGE SCALE GENOMIC DNA]</scope>
    <source>
        <strain evidence="4">zg-579</strain>
    </source>
</reference>
<protein>
    <recommendedName>
        <fullName evidence="5">Type IV secretion system protein</fullName>
    </recommendedName>
</protein>
<evidence type="ECO:0000256" key="1">
    <source>
        <dbReference type="SAM" id="MobiDB-lite"/>
    </source>
</evidence>
<sequence length="440" mass="44137">MSSWIVPLIDLNPFSWLGEAASEGLADGFTSMMMALWSASLWLLTTVFKLLDRFTTPDVTDPGLRGLYGATLWISAVVALLIGLGQIGLAAIRRDGRPLGTLLAGVAQYAAALAGWIVVAAGVITSSAAVASGLLDQLVGVDAFAGFPAGAGWEVKASGVVESTVLGICGLFVLIPASFGYLVIMLVREAALLVLTATMPIAAAGALGEGTRRWMWTAVRWFLAACLTSPLLALVLGLGVRIGEASLATTATEDATSSIGMAVVGCVTMLVACVCPMALFRLLAFVDPGTASGATMRSSLAANGGISGLFGTQRASGGDPAAATQPAPDGRSSSESAADASTSGRFGGVLSGVPSAGVAVGSVIRQVAETGRRGAALSVDVLGQSGVGHQGYYDTSSPGPSAGRRPRHPATLPGGTGGKSSTVAAEGHAAEAAEAAEFLA</sequence>
<feature type="transmembrane region" description="Helical" evidence="2">
    <location>
        <begin position="259"/>
        <end position="280"/>
    </location>
</feature>
<dbReference type="Proteomes" id="UP000433406">
    <property type="component" value="Unassembled WGS sequence"/>
</dbReference>
<feature type="transmembrane region" description="Helical" evidence="2">
    <location>
        <begin position="34"/>
        <end position="51"/>
    </location>
</feature>
<name>A0A6I3J589_9ACTN</name>
<dbReference type="EMBL" id="WLCI01000005">
    <property type="protein sequence ID" value="MTB94324.1"/>
    <property type="molecule type" value="Genomic_DNA"/>
</dbReference>
<evidence type="ECO:0000313" key="4">
    <source>
        <dbReference type="Proteomes" id="UP000433406"/>
    </source>
</evidence>
<feature type="transmembrane region" description="Helical" evidence="2">
    <location>
        <begin position="71"/>
        <end position="92"/>
    </location>
</feature>
<dbReference type="AlphaFoldDB" id="A0A6I3J589"/>
<keyword evidence="2" id="KW-0812">Transmembrane</keyword>
<keyword evidence="2" id="KW-0472">Membrane</keyword>
<proteinExistence type="predicted"/>
<evidence type="ECO:0008006" key="5">
    <source>
        <dbReference type="Google" id="ProtNLM"/>
    </source>
</evidence>
<feature type="region of interest" description="Disordered" evidence="1">
    <location>
        <begin position="314"/>
        <end position="343"/>
    </location>
</feature>
<feature type="transmembrane region" description="Helical" evidence="2">
    <location>
        <begin position="190"/>
        <end position="207"/>
    </location>
</feature>
<keyword evidence="2" id="KW-1133">Transmembrane helix</keyword>
<feature type="transmembrane region" description="Helical" evidence="2">
    <location>
        <begin position="219"/>
        <end position="239"/>
    </location>
</feature>
<feature type="transmembrane region" description="Helical" evidence="2">
    <location>
        <begin position="165"/>
        <end position="184"/>
    </location>
</feature>
<keyword evidence="4" id="KW-1185">Reference proteome</keyword>
<feature type="region of interest" description="Disordered" evidence="1">
    <location>
        <begin position="389"/>
        <end position="424"/>
    </location>
</feature>
<dbReference type="Pfam" id="PF19590">
    <property type="entry name" value="TrbL_3"/>
    <property type="match status" value="1"/>
</dbReference>
<dbReference type="GO" id="GO:0030255">
    <property type="term" value="P:protein secretion by the type IV secretion system"/>
    <property type="evidence" value="ECO:0007669"/>
    <property type="project" value="InterPro"/>
</dbReference>
<feature type="transmembrane region" description="Helical" evidence="2">
    <location>
        <begin position="99"/>
        <end position="124"/>
    </location>
</feature>
<gene>
    <name evidence="3" type="ORF">GGQ22_04425</name>
</gene>
<evidence type="ECO:0000313" key="3">
    <source>
        <dbReference type="EMBL" id="MTB94324.1"/>
    </source>
</evidence>
<accession>A0A6I3J589</accession>
<dbReference type="InterPro" id="IPR045782">
    <property type="entry name" value="TrbL_3"/>
</dbReference>
<dbReference type="RefSeq" id="WP_154614135.1">
    <property type="nucleotide sequence ID" value="NZ_CP053660.1"/>
</dbReference>